<accession>A0AAJ0BEA1</accession>
<keyword evidence="1" id="KW-0812">Transmembrane</keyword>
<evidence type="ECO:0000259" key="2">
    <source>
        <dbReference type="Pfam" id="PF06985"/>
    </source>
</evidence>
<keyword evidence="1" id="KW-0472">Membrane</keyword>
<dbReference type="InterPro" id="IPR010730">
    <property type="entry name" value="HET"/>
</dbReference>
<dbReference type="EMBL" id="MU839831">
    <property type="protein sequence ID" value="KAK1756698.1"/>
    <property type="molecule type" value="Genomic_DNA"/>
</dbReference>
<reference evidence="3" key="1">
    <citation type="submission" date="2023-06" db="EMBL/GenBank/DDBJ databases">
        <title>Genome-scale phylogeny and comparative genomics of the fungal order Sordariales.</title>
        <authorList>
            <consortium name="Lawrence Berkeley National Laboratory"/>
            <person name="Hensen N."/>
            <person name="Bonometti L."/>
            <person name="Westerberg I."/>
            <person name="Brannstrom I.O."/>
            <person name="Guillou S."/>
            <person name="Cros-Aarteil S."/>
            <person name="Calhoun S."/>
            <person name="Haridas S."/>
            <person name="Kuo A."/>
            <person name="Mondo S."/>
            <person name="Pangilinan J."/>
            <person name="Riley R."/>
            <person name="Labutti K."/>
            <person name="Andreopoulos B."/>
            <person name="Lipzen A."/>
            <person name="Chen C."/>
            <person name="Yanf M."/>
            <person name="Daum C."/>
            <person name="Ng V."/>
            <person name="Clum A."/>
            <person name="Steindorff A."/>
            <person name="Ohm R."/>
            <person name="Martin F."/>
            <person name="Silar P."/>
            <person name="Natvig D."/>
            <person name="Lalanne C."/>
            <person name="Gautier V."/>
            <person name="Ament-Velasquez S.L."/>
            <person name="Kruys A."/>
            <person name="Hutchinson M.I."/>
            <person name="Powell A.J."/>
            <person name="Barry K."/>
            <person name="Miller A.N."/>
            <person name="Grigoriev I.V."/>
            <person name="Debuchy R."/>
            <person name="Gladieux P."/>
            <person name="Thoren M.H."/>
            <person name="Johannesson H."/>
        </authorList>
    </citation>
    <scope>NUCLEOTIDE SEQUENCE</scope>
    <source>
        <strain evidence="3">PSN4</strain>
    </source>
</reference>
<evidence type="ECO:0000313" key="4">
    <source>
        <dbReference type="Proteomes" id="UP001239445"/>
    </source>
</evidence>
<dbReference type="Proteomes" id="UP001239445">
    <property type="component" value="Unassembled WGS sequence"/>
</dbReference>
<feature type="domain" description="Heterokaryon incompatibility" evidence="2">
    <location>
        <begin position="244"/>
        <end position="355"/>
    </location>
</feature>
<gene>
    <name evidence="3" type="ORF">QBC47DRAFT_412073</name>
</gene>
<feature type="transmembrane region" description="Helical" evidence="1">
    <location>
        <begin position="12"/>
        <end position="32"/>
    </location>
</feature>
<evidence type="ECO:0000313" key="3">
    <source>
        <dbReference type="EMBL" id="KAK1756698.1"/>
    </source>
</evidence>
<dbReference type="Pfam" id="PF03694">
    <property type="entry name" value="Erg28"/>
    <property type="match status" value="1"/>
</dbReference>
<dbReference type="AlphaFoldDB" id="A0AAJ0BEA1"/>
<name>A0AAJ0BEA1_9PEZI</name>
<keyword evidence="1" id="KW-1133">Transmembrane helix</keyword>
<dbReference type="PANTHER" id="PTHR24148:SF64">
    <property type="entry name" value="HETEROKARYON INCOMPATIBILITY DOMAIN-CONTAINING PROTEIN"/>
    <property type="match status" value="1"/>
</dbReference>
<dbReference type="InterPro" id="IPR052895">
    <property type="entry name" value="HetReg/Transcr_Mod"/>
</dbReference>
<proteinExistence type="predicted"/>
<dbReference type="InterPro" id="IPR005352">
    <property type="entry name" value="Erg28"/>
</dbReference>
<sequence>MLLPSVEDGYLPYYLLFTAVMATAHSLVCYISPPASSMAGFRGPASPEPTLLQAHIYGVKNLYTTLMRGYAAYHIHDEVAYRLAMWSYVGVLLLYGSEVIVTESMAGFMSDAQSPAQPQLEAVVGDEPNSAAPFTYHPLKNNQIRVLRVSHVPADPYDPTDLLRCELTHVEISRRPGYHALSYVWGTGSVPILVNGCLFHIRPALHHALSHMPSTVSFENAGSRGPDDCSDSDLKGYYIRKRGIDEARLKWSEWLWADAICINQDDDDEKSRQIPIMSNIYATAVTVLVWIGTARGAILPAPSNLLISELTISEEEGRRRWRMGSLEWSAELCEAYLAFLDDTREWFTRVWTLQEGLLNPAVWMIHGGFKTRLNTFLKTFDLVLKMPHKNDIQGRNIEILLFCSTSIWPSNRHNPSAAQELLQLLFRAALRNCSNPHDHVYGLLGLVNTSVLPHNLRPDYSIPLGKVFHDYAAWLIRETGSVEIIQSLTYLPDADVPTWVPDLSCLIGRAKMGSNLGRTPGLRISDDNLRVTAVGEKRWAVKSYFRVDRRLGFTENFERLGQWFKVQVHGGEGMDMNTFWDSMRLQYVPDISRHAYLLSCGWEDPDPATRGRATALYFFGKTVNYTSFAMTTDGRIAVLKRSLNPRFPEDDCSNDFLCALRGSEQLFRLRQTRDGYIMLGIVDLLESGGPTPNGYCVGGGEEFVLI</sequence>
<keyword evidence="4" id="KW-1185">Reference proteome</keyword>
<dbReference type="GO" id="GO:0016020">
    <property type="term" value="C:membrane"/>
    <property type="evidence" value="ECO:0007669"/>
    <property type="project" value="InterPro"/>
</dbReference>
<organism evidence="3 4">
    <name type="scientific">Echria macrotheca</name>
    <dbReference type="NCBI Taxonomy" id="438768"/>
    <lineage>
        <taxon>Eukaryota</taxon>
        <taxon>Fungi</taxon>
        <taxon>Dikarya</taxon>
        <taxon>Ascomycota</taxon>
        <taxon>Pezizomycotina</taxon>
        <taxon>Sordariomycetes</taxon>
        <taxon>Sordariomycetidae</taxon>
        <taxon>Sordariales</taxon>
        <taxon>Schizotheciaceae</taxon>
        <taxon>Echria</taxon>
    </lineage>
</organism>
<dbReference type="PANTHER" id="PTHR24148">
    <property type="entry name" value="ANKYRIN REPEAT DOMAIN-CONTAINING PROTEIN 39 HOMOLOG-RELATED"/>
    <property type="match status" value="1"/>
</dbReference>
<dbReference type="Pfam" id="PF06985">
    <property type="entry name" value="HET"/>
    <property type="match status" value="1"/>
</dbReference>
<comment type="caution">
    <text evidence="3">The sequence shown here is derived from an EMBL/GenBank/DDBJ whole genome shotgun (WGS) entry which is preliminary data.</text>
</comment>
<evidence type="ECO:0000256" key="1">
    <source>
        <dbReference type="SAM" id="Phobius"/>
    </source>
</evidence>
<protein>
    <submittedName>
        <fullName evidence="3">Heterokaryon incompatibility protein-domain-containing protein</fullName>
    </submittedName>
</protein>